<gene>
    <name evidence="1" type="primary">tilS</name>
    <name evidence="1" type="ORF">O0236_003440</name>
</gene>
<protein>
    <submittedName>
        <fullName evidence="1">tRNA lysidine(34) synthetase TilS</fullName>
        <ecNumber evidence="1">6.3.4.19</ecNumber>
    </submittedName>
</protein>
<name>A0ACD5DG85_9LACO</name>
<dbReference type="EMBL" id="CP168151">
    <property type="protein sequence ID" value="XFD40377.1"/>
    <property type="molecule type" value="Genomic_DNA"/>
</dbReference>
<organism evidence="1 2">
    <name type="scientific">Lentilactobacillus terminaliae</name>
    <dbReference type="NCBI Taxonomy" id="3003483"/>
    <lineage>
        <taxon>Bacteria</taxon>
        <taxon>Bacillati</taxon>
        <taxon>Bacillota</taxon>
        <taxon>Bacilli</taxon>
        <taxon>Lactobacillales</taxon>
        <taxon>Lactobacillaceae</taxon>
        <taxon>Lentilactobacillus</taxon>
    </lineage>
</organism>
<proteinExistence type="predicted"/>
<dbReference type="EC" id="6.3.4.19" evidence="1"/>
<reference evidence="1" key="1">
    <citation type="submission" date="2024-08" db="EMBL/GenBank/DDBJ databases">
        <title>Lentilactobacillus sp. nov., isolated from tree bark.</title>
        <authorList>
            <person name="Phuengjayaem S."/>
            <person name="Tanasupawat S."/>
        </authorList>
    </citation>
    <scope>NUCLEOTIDE SEQUENCE</scope>
    <source>
        <strain evidence="1">SPB1-3</strain>
    </source>
</reference>
<evidence type="ECO:0000313" key="1">
    <source>
        <dbReference type="EMBL" id="XFD40377.1"/>
    </source>
</evidence>
<dbReference type="Proteomes" id="UP001149860">
    <property type="component" value="Chromosome"/>
</dbReference>
<keyword evidence="2" id="KW-1185">Reference proteome</keyword>
<keyword evidence="1" id="KW-0436">Ligase</keyword>
<evidence type="ECO:0000313" key="2">
    <source>
        <dbReference type="Proteomes" id="UP001149860"/>
    </source>
</evidence>
<sequence length="453" mass="52074">MVLINQFSKNIQEHHWFDEKKTLVLAVSTGVDSMTMLDLFLNAKINGLRIIVAYVDHQLRESSVGETKFIKEYCAQKSIDLRIGVWPIQDHPHNGVEAAARQFRYDFFANIMSEFNADYLATAHHADDLAETMIMKLVRGGRLDSLVGILPERTFGKGKLIRPMLSFSKSTIRQYAVEKRLKWFEDETNATDENLRNRIRHNIMPQLKKENALTIEHMADYSQQIAKLLSVNNRYLDSLLDQAEDSKFHLSIDRVLDFDSDTRLMLIQRWLELRAPMISISSEQLQQIDQLLSNSRKSQGEVDLINQLRVVKSYQKLCILDKSQKSLPNYQKNADFMVPLNRWNEMKNGHSFGVFTQMPANIDTGTKIHELSLSSTDLPLKCRSPKPGDRFQIESGGHQKVARLLINQKVTNEERELVKLLVSNEGNVLAVLGYRVAKINGHQGTNKYYLLEK</sequence>
<accession>A0ACD5DG85</accession>